<reference evidence="4 5" key="2">
    <citation type="journal article" date="2024" name="Microb. Biotechnol.">
        <title>The involvement of multiple ABC transporters in daunorubicin efflux in Streptomyces coeruleorubidus.</title>
        <authorList>
            <person name="Dong J."/>
            <person name="Ning J."/>
            <person name="Tian Y."/>
            <person name="Li H."/>
            <person name="Chen H."/>
            <person name="Guan W."/>
        </authorList>
    </citation>
    <scope>NUCLEOTIDE SEQUENCE [LARGE SCALE GENOMIC DNA]</scope>
    <source>
        <strain evidence="4 5">CICC 11043</strain>
    </source>
</reference>
<dbReference type="InterPro" id="IPR028939">
    <property type="entry name" value="P5C_Rdtase_cat_N"/>
</dbReference>
<feature type="region of interest" description="Disordered" evidence="2">
    <location>
        <begin position="1"/>
        <end position="111"/>
    </location>
</feature>
<evidence type="ECO:0000256" key="2">
    <source>
        <dbReference type="SAM" id="MobiDB-lite"/>
    </source>
</evidence>
<keyword evidence="1" id="KW-0560">Oxidoreductase</keyword>
<protein>
    <submittedName>
        <fullName evidence="4">NAD(P)-binding domain-containing protein</fullName>
    </submittedName>
</protein>
<dbReference type="SUPFAM" id="SSF51735">
    <property type="entry name" value="NAD(P)-binding Rossmann-fold domains"/>
    <property type="match status" value="1"/>
</dbReference>
<gene>
    <name evidence="4" type="ORF">R5U08_08070</name>
</gene>
<evidence type="ECO:0000313" key="4">
    <source>
        <dbReference type="EMBL" id="WOT34104.1"/>
    </source>
</evidence>
<accession>A0ABZ0K7Z7</accession>
<evidence type="ECO:0000256" key="1">
    <source>
        <dbReference type="ARBA" id="ARBA00023002"/>
    </source>
</evidence>
<evidence type="ECO:0000259" key="3">
    <source>
        <dbReference type="Pfam" id="PF03807"/>
    </source>
</evidence>
<dbReference type="EMBL" id="CP137524">
    <property type="protein sequence ID" value="WOT34104.1"/>
    <property type="molecule type" value="Genomic_DNA"/>
</dbReference>
<name>A0ABZ0K7Z7_STRC4</name>
<dbReference type="Proteomes" id="UP001305002">
    <property type="component" value="Chromosome"/>
</dbReference>
<dbReference type="PANTHER" id="PTHR14239">
    <property type="entry name" value="DUDULIN-RELATED"/>
    <property type="match status" value="1"/>
</dbReference>
<feature type="compositionally biased region" description="Basic and acidic residues" evidence="2">
    <location>
        <begin position="101"/>
        <end position="110"/>
    </location>
</feature>
<dbReference type="Gene3D" id="3.40.50.720">
    <property type="entry name" value="NAD(P)-binding Rossmann-like Domain"/>
    <property type="match status" value="1"/>
</dbReference>
<keyword evidence="5" id="KW-1185">Reference proteome</keyword>
<dbReference type="InterPro" id="IPR051267">
    <property type="entry name" value="STEAP_metalloreductase"/>
</dbReference>
<organism evidence="4 5">
    <name type="scientific">Streptomyces coeruleorubidus</name>
    <dbReference type="NCBI Taxonomy" id="116188"/>
    <lineage>
        <taxon>Bacteria</taxon>
        <taxon>Bacillati</taxon>
        <taxon>Actinomycetota</taxon>
        <taxon>Actinomycetes</taxon>
        <taxon>Kitasatosporales</taxon>
        <taxon>Streptomycetaceae</taxon>
        <taxon>Streptomyces</taxon>
    </lineage>
</organism>
<dbReference type="Pfam" id="PF03807">
    <property type="entry name" value="F420_oxidored"/>
    <property type="match status" value="1"/>
</dbReference>
<evidence type="ECO:0000313" key="5">
    <source>
        <dbReference type="Proteomes" id="UP001305002"/>
    </source>
</evidence>
<dbReference type="InterPro" id="IPR036291">
    <property type="entry name" value="NAD(P)-bd_dom_sf"/>
</dbReference>
<reference evidence="4 5" key="1">
    <citation type="journal article" date="2021" name="J. Microbiol. Biotechnol.">
        <title>An Efficient Markerless Deletion System Suitable for the Industrial Strains of Streptomyces.</title>
        <authorList>
            <person name="Dong J."/>
            <person name="Wei J."/>
            <person name="Li H."/>
            <person name="Zhao S."/>
            <person name="Guan W."/>
        </authorList>
    </citation>
    <scope>NUCLEOTIDE SEQUENCE [LARGE SCALE GENOMIC DNA]</scope>
    <source>
        <strain evidence="4 5">CICC 11043</strain>
    </source>
</reference>
<feature type="compositionally biased region" description="Gly residues" evidence="2">
    <location>
        <begin position="36"/>
        <end position="52"/>
    </location>
</feature>
<sequence>MARRSGRAGGPPRRRHGRRRGLRRRGHRRRGARGTRPGGGAGGGGSPAGETGGPVRAGPDPGAGVGAQGPSPPAGSRNSPPSSEVDPGHEGPARSPRRHRPPEGRGEDMKIGIIGAGNIGGNLTRRLTALGHDVYVANSRGPHTLKALAEETGATPVTVEEAPRGAEIVVVTIPLKAVPDLPSGLFDEAADGVAVIDTGNYYPRQRDGRIAAIEDEGLTESRWTERHIGRPVIKAFNGTYAQDILDRPLPAGDPGRIALPVAGDDEAAKRKVRDLIDELGFDTVDAGGIDDSWRQQPDTPVYGLRGGVEAVTKALAEASPERKPEFSG</sequence>
<feature type="domain" description="Pyrroline-5-carboxylate reductase catalytic N-terminal" evidence="3">
    <location>
        <begin position="110"/>
        <end position="201"/>
    </location>
</feature>
<feature type="compositionally biased region" description="Basic residues" evidence="2">
    <location>
        <begin position="1"/>
        <end position="33"/>
    </location>
</feature>
<proteinExistence type="predicted"/>